<evidence type="ECO:0000256" key="1">
    <source>
        <dbReference type="ARBA" id="ARBA00022741"/>
    </source>
</evidence>
<dbReference type="InterPro" id="IPR001650">
    <property type="entry name" value="Helicase_C-like"/>
</dbReference>
<dbReference type="SUPFAM" id="SSF52540">
    <property type="entry name" value="P-loop containing nucleoside triphosphate hydrolases"/>
    <property type="match status" value="1"/>
</dbReference>
<reference evidence="10 11" key="1">
    <citation type="submission" date="2011-07" db="EMBL/GenBank/DDBJ databases">
        <authorList>
            <person name="Coyne R."/>
            <person name="Brami D."/>
            <person name="Johnson J."/>
            <person name="Hostetler J."/>
            <person name="Hannick L."/>
            <person name="Clark T."/>
            <person name="Cassidy-Hanley D."/>
            <person name="Inman J."/>
        </authorList>
    </citation>
    <scope>NUCLEOTIDE SEQUENCE [LARGE SCALE GENOMIC DNA]</scope>
    <source>
        <strain evidence="10 11">G5</strain>
    </source>
</reference>
<dbReference type="InterPro" id="IPR014001">
    <property type="entry name" value="Helicase_ATP-bd"/>
</dbReference>
<feature type="domain" description="Helicase ATP-binding" evidence="8">
    <location>
        <begin position="1"/>
        <end position="95"/>
    </location>
</feature>
<dbReference type="PANTHER" id="PTHR47959">
    <property type="entry name" value="ATP-DEPENDENT RNA HELICASE RHLE-RELATED"/>
    <property type="match status" value="1"/>
</dbReference>
<evidence type="ECO:0000256" key="2">
    <source>
        <dbReference type="ARBA" id="ARBA00022801"/>
    </source>
</evidence>
<keyword evidence="3 5" id="KW-0347">Helicase</keyword>
<feature type="region of interest" description="Disordered" evidence="7">
    <location>
        <begin position="325"/>
        <end position="347"/>
    </location>
</feature>
<dbReference type="GO" id="GO:0016787">
    <property type="term" value="F:hydrolase activity"/>
    <property type="evidence" value="ECO:0007669"/>
    <property type="project" value="UniProtKB-KW"/>
</dbReference>
<evidence type="ECO:0000259" key="9">
    <source>
        <dbReference type="PROSITE" id="PS51194"/>
    </source>
</evidence>
<keyword evidence="4 5" id="KW-0067">ATP-binding</keyword>
<dbReference type="RefSeq" id="XP_004039043.1">
    <property type="nucleotide sequence ID" value="XM_004038995.1"/>
</dbReference>
<dbReference type="GO" id="GO:0005829">
    <property type="term" value="C:cytosol"/>
    <property type="evidence" value="ECO:0007669"/>
    <property type="project" value="TreeGrafter"/>
</dbReference>
<dbReference type="PROSITE" id="PS51194">
    <property type="entry name" value="HELICASE_CTER"/>
    <property type="match status" value="1"/>
</dbReference>
<dbReference type="GO" id="GO:0005524">
    <property type="term" value="F:ATP binding"/>
    <property type="evidence" value="ECO:0007669"/>
    <property type="project" value="UniProtKB-KW"/>
</dbReference>
<dbReference type="GO" id="GO:0003676">
    <property type="term" value="F:nucleic acid binding"/>
    <property type="evidence" value="ECO:0007669"/>
    <property type="project" value="InterPro"/>
</dbReference>
<proteinExistence type="inferred from homology"/>
<sequence length="347" mass="40185">MQKQEAELRRFPDLIISTPGRLIDHLRNSKCVDLDNLEILVFDEADKQLELGFESEIKEILQNCSRDRQTLLFSATLNDSVQSLIDLALKKPVRIKINASNSTNDKLTQKMLKIPFENTREASLLAVAAKFYKDKTVIFFKTKKQCHRMAIIFGLFKLSVCELHGNMTQNQRIQAFTDFKEGKYSYLMATDLAARGLDIQGLKAVINYELPTEVSRYIHRVGRTARAGKEGVSLTLGTEQELKSLKKMLKENQDSAMKKFSIPEDILKSYQDKIKGIEREIERVIDEEQAERQLRKAEMEMKKAENLIKFQDDILNKPKKTWFQTNQQRNQIREASKEASLQKKRHL</sequence>
<organism evidence="10 11">
    <name type="scientific">Ichthyophthirius multifiliis</name>
    <name type="common">White spot disease agent</name>
    <name type="synonym">Ich</name>
    <dbReference type="NCBI Taxonomy" id="5932"/>
    <lineage>
        <taxon>Eukaryota</taxon>
        <taxon>Sar</taxon>
        <taxon>Alveolata</taxon>
        <taxon>Ciliophora</taxon>
        <taxon>Intramacronucleata</taxon>
        <taxon>Oligohymenophorea</taxon>
        <taxon>Hymenostomatida</taxon>
        <taxon>Ophryoglenina</taxon>
        <taxon>Ichthyophthirius</taxon>
    </lineage>
</organism>
<dbReference type="SMART" id="SM00490">
    <property type="entry name" value="HELICc"/>
    <property type="match status" value="1"/>
</dbReference>
<name>G0QLT8_ICHMU</name>
<dbReference type="PROSITE" id="PS51192">
    <property type="entry name" value="HELICASE_ATP_BIND_1"/>
    <property type="match status" value="1"/>
</dbReference>
<feature type="compositionally biased region" description="Basic and acidic residues" evidence="7">
    <location>
        <begin position="331"/>
        <end position="341"/>
    </location>
</feature>
<dbReference type="PANTHER" id="PTHR47959:SF1">
    <property type="entry name" value="ATP-DEPENDENT RNA HELICASE DBPA"/>
    <property type="match status" value="1"/>
</dbReference>
<evidence type="ECO:0000313" key="10">
    <source>
        <dbReference type="EMBL" id="EGR33819.1"/>
    </source>
</evidence>
<dbReference type="InterPro" id="IPR011545">
    <property type="entry name" value="DEAD/DEAH_box_helicase_dom"/>
</dbReference>
<evidence type="ECO:0000256" key="6">
    <source>
        <dbReference type="SAM" id="Coils"/>
    </source>
</evidence>
<dbReference type="eggNOG" id="KOG0338">
    <property type="taxonomic scope" value="Eukaryota"/>
</dbReference>
<dbReference type="InterPro" id="IPR000629">
    <property type="entry name" value="RNA-helicase_DEAD-box_CS"/>
</dbReference>
<evidence type="ECO:0000256" key="3">
    <source>
        <dbReference type="ARBA" id="ARBA00022806"/>
    </source>
</evidence>
<feature type="coiled-coil region" evidence="6">
    <location>
        <begin position="267"/>
        <end position="314"/>
    </location>
</feature>
<keyword evidence="6" id="KW-0175">Coiled coil</keyword>
<dbReference type="InterPro" id="IPR050079">
    <property type="entry name" value="DEAD_box_RNA_helicase"/>
</dbReference>
<evidence type="ECO:0000313" key="11">
    <source>
        <dbReference type="Proteomes" id="UP000008983"/>
    </source>
</evidence>
<evidence type="ECO:0000256" key="4">
    <source>
        <dbReference type="ARBA" id="ARBA00022840"/>
    </source>
</evidence>
<dbReference type="GO" id="GO:0003724">
    <property type="term" value="F:RNA helicase activity"/>
    <property type="evidence" value="ECO:0007669"/>
    <property type="project" value="TreeGrafter"/>
</dbReference>
<evidence type="ECO:0000256" key="7">
    <source>
        <dbReference type="SAM" id="MobiDB-lite"/>
    </source>
</evidence>
<dbReference type="Proteomes" id="UP000008983">
    <property type="component" value="Unassembled WGS sequence"/>
</dbReference>
<keyword evidence="2 5" id="KW-0378">Hydrolase</keyword>
<dbReference type="Pfam" id="PF00270">
    <property type="entry name" value="DEAD"/>
    <property type="match status" value="1"/>
</dbReference>
<dbReference type="EMBL" id="GL983306">
    <property type="protein sequence ID" value="EGR33819.1"/>
    <property type="molecule type" value="Genomic_DNA"/>
</dbReference>
<dbReference type="OrthoDB" id="10259843at2759"/>
<dbReference type="GeneID" id="14910009"/>
<dbReference type="PROSITE" id="PS00039">
    <property type="entry name" value="DEAD_ATP_HELICASE"/>
    <property type="match status" value="1"/>
</dbReference>
<gene>
    <name evidence="10" type="ORF">IMG5_036350</name>
</gene>
<keyword evidence="11" id="KW-1185">Reference proteome</keyword>
<dbReference type="STRING" id="857967.G0QLT8"/>
<dbReference type="FunCoup" id="G0QLT8">
    <property type="interactions" value="184"/>
</dbReference>
<keyword evidence="1 5" id="KW-0547">Nucleotide-binding</keyword>
<evidence type="ECO:0000259" key="8">
    <source>
        <dbReference type="PROSITE" id="PS51192"/>
    </source>
</evidence>
<dbReference type="InParanoid" id="G0QLT8"/>
<dbReference type="Pfam" id="PF00271">
    <property type="entry name" value="Helicase_C"/>
    <property type="match status" value="1"/>
</dbReference>
<dbReference type="Gene3D" id="3.40.50.300">
    <property type="entry name" value="P-loop containing nucleotide triphosphate hydrolases"/>
    <property type="match status" value="2"/>
</dbReference>
<accession>G0QLT8</accession>
<feature type="domain" description="Helicase C-terminal" evidence="9">
    <location>
        <begin position="106"/>
        <end position="268"/>
    </location>
</feature>
<dbReference type="AlphaFoldDB" id="G0QLT8"/>
<dbReference type="InterPro" id="IPR027417">
    <property type="entry name" value="P-loop_NTPase"/>
</dbReference>
<protein>
    <submittedName>
        <fullName evidence="10">Uncharacterized protein</fullName>
    </submittedName>
</protein>
<evidence type="ECO:0000256" key="5">
    <source>
        <dbReference type="RuleBase" id="RU000492"/>
    </source>
</evidence>
<comment type="similarity">
    <text evidence="5">Belongs to the DEAD box helicase family.</text>
</comment>
<dbReference type="CDD" id="cd18787">
    <property type="entry name" value="SF2_C_DEAD"/>
    <property type="match status" value="1"/>
</dbReference>
<dbReference type="OMA" id="TRTCEVA"/>